<keyword evidence="1" id="KW-1133">Transmembrane helix</keyword>
<dbReference type="InterPro" id="IPR036922">
    <property type="entry name" value="Rieske_2Fe-2S_sf"/>
</dbReference>
<keyword evidence="1" id="KW-0472">Membrane</keyword>
<dbReference type="AlphaFoldDB" id="A0A238JP68"/>
<dbReference type="GO" id="GO:0016491">
    <property type="term" value="F:oxidoreductase activity"/>
    <property type="evidence" value="ECO:0007669"/>
    <property type="project" value="UniProtKB-KW"/>
</dbReference>
<dbReference type="EMBL" id="FXYE01000001">
    <property type="protein sequence ID" value="SMX31967.1"/>
    <property type="molecule type" value="Genomic_DNA"/>
</dbReference>
<feature type="transmembrane region" description="Helical" evidence="1">
    <location>
        <begin position="106"/>
        <end position="126"/>
    </location>
</feature>
<protein>
    <submittedName>
        <fullName evidence="2">Ubiquinol-cytochrome c reductase iron-sulfur subunit</fullName>
        <ecNumber evidence="2">1.10.2.2</ecNumber>
    </submittedName>
</protein>
<proteinExistence type="predicted"/>
<reference evidence="3" key="1">
    <citation type="submission" date="2017-05" db="EMBL/GenBank/DDBJ databases">
        <authorList>
            <person name="Rodrigo-Torres L."/>
            <person name="Arahal R. D."/>
            <person name="Lucena T."/>
        </authorList>
    </citation>
    <scope>NUCLEOTIDE SEQUENCE [LARGE SCALE GENOMIC DNA]</scope>
    <source>
        <strain evidence="3">CECT 8621</strain>
    </source>
</reference>
<evidence type="ECO:0000313" key="3">
    <source>
        <dbReference type="Proteomes" id="UP000202922"/>
    </source>
</evidence>
<sequence>MLSRKCVTRFTAWLTDTGTVFRLSDDRARFDLPVAKSDQIWPMRTNISLVSANIREEFASAANAGIEPTLPNAAPCTYVRLWAWPVFALQRIFGSFAISMRRSQTLYIVTAATVLFSMFLGIVFLLQTGLPSADVIAREAAQRPAIRVSDFNPGDVEIVRLNDLPVIVWRRSEADRKLAASQNYPEAWRHQSTQVLGHPAQVFADDANLTLDHEWFFALAKFPSELSYLLLRAGDYGGFLEGRYLAHFDLSGRILKGGGSENLTVINAKYIDDGKSIQLNLTGRP</sequence>
<gene>
    <name evidence="2" type="primary">petA_1</name>
    <name evidence="2" type="ORF">COL8621_00667</name>
</gene>
<name>A0A238JP68_9RHOB</name>
<evidence type="ECO:0000313" key="2">
    <source>
        <dbReference type="EMBL" id="SMX31967.1"/>
    </source>
</evidence>
<keyword evidence="1" id="KW-0812">Transmembrane</keyword>
<accession>A0A238JP68</accession>
<dbReference type="GO" id="GO:0051537">
    <property type="term" value="F:2 iron, 2 sulfur cluster binding"/>
    <property type="evidence" value="ECO:0007669"/>
    <property type="project" value="InterPro"/>
</dbReference>
<dbReference type="Gene3D" id="2.102.10.10">
    <property type="entry name" value="Rieske [2Fe-2S] iron-sulphur domain"/>
    <property type="match status" value="1"/>
</dbReference>
<dbReference type="EC" id="1.10.2.2" evidence="2"/>
<keyword evidence="2" id="KW-0560">Oxidoreductase</keyword>
<keyword evidence="3" id="KW-1185">Reference proteome</keyword>
<dbReference type="Proteomes" id="UP000202922">
    <property type="component" value="Unassembled WGS sequence"/>
</dbReference>
<evidence type="ECO:0000256" key="1">
    <source>
        <dbReference type="SAM" id="Phobius"/>
    </source>
</evidence>
<organism evidence="2 3">
    <name type="scientific">Actibacterium lipolyticum</name>
    <dbReference type="NCBI Taxonomy" id="1524263"/>
    <lineage>
        <taxon>Bacteria</taxon>
        <taxon>Pseudomonadati</taxon>
        <taxon>Pseudomonadota</taxon>
        <taxon>Alphaproteobacteria</taxon>
        <taxon>Rhodobacterales</taxon>
        <taxon>Roseobacteraceae</taxon>
        <taxon>Actibacterium</taxon>
    </lineage>
</organism>